<evidence type="ECO:0000256" key="6">
    <source>
        <dbReference type="ARBA" id="ARBA00022741"/>
    </source>
</evidence>
<comment type="similarity">
    <text evidence="4 17">Belongs to the GDA1/CD39 NTPase family.</text>
</comment>
<feature type="region of interest" description="Disordered" evidence="18">
    <location>
        <begin position="15"/>
        <end position="36"/>
    </location>
</feature>
<dbReference type="GO" id="GO:0005886">
    <property type="term" value="C:plasma membrane"/>
    <property type="evidence" value="ECO:0007669"/>
    <property type="project" value="TreeGrafter"/>
</dbReference>
<dbReference type="GO" id="GO:0017111">
    <property type="term" value="F:ribonucleoside triphosphate phosphatase activity"/>
    <property type="evidence" value="ECO:0007669"/>
    <property type="project" value="UniProtKB-ARBA"/>
</dbReference>
<evidence type="ECO:0000256" key="18">
    <source>
        <dbReference type="SAM" id="MobiDB-lite"/>
    </source>
</evidence>
<feature type="binding site" evidence="16">
    <location>
        <begin position="317"/>
        <end position="321"/>
    </location>
    <ligand>
        <name>ATP</name>
        <dbReference type="ChEBI" id="CHEBI:30616"/>
    </ligand>
</feature>
<evidence type="ECO:0000256" key="2">
    <source>
        <dbReference type="ARBA" id="ARBA00001946"/>
    </source>
</evidence>
<evidence type="ECO:0000256" key="17">
    <source>
        <dbReference type="RuleBase" id="RU003833"/>
    </source>
</evidence>
<keyword evidence="10" id="KW-0460">Magnesium</keyword>
<feature type="transmembrane region" description="Helical" evidence="19">
    <location>
        <begin position="581"/>
        <end position="603"/>
    </location>
</feature>
<evidence type="ECO:0000256" key="3">
    <source>
        <dbReference type="ARBA" id="ARBA00004141"/>
    </source>
</evidence>
<evidence type="ECO:0000256" key="14">
    <source>
        <dbReference type="ARBA" id="ARBA00023180"/>
    </source>
</evidence>
<dbReference type="GO" id="GO:0045134">
    <property type="term" value="F:UDP phosphatase activity"/>
    <property type="evidence" value="ECO:0007669"/>
    <property type="project" value="TreeGrafter"/>
</dbReference>
<evidence type="ECO:0000256" key="11">
    <source>
        <dbReference type="ARBA" id="ARBA00022989"/>
    </source>
</evidence>
<dbReference type="Gene3D" id="3.30.420.150">
    <property type="entry name" value="Exopolyphosphatase. Domain 2"/>
    <property type="match status" value="1"/>
</dbReference>
<protein>
    <submittedName>
        <fullName evidence="20">Ectonucleoside triphosphate diphosphohydrolase 3</fullName>
    </submittedName>
</protein>
<keyword evidence="8" id="KW-0106">Calcium</keyword>
<dbReference type="PROSITE" id="PS01238">
    <property type="entry name" value="GDA1_CD39_NTPASE"/>
    <property type="match status" value="1"/>
</dbReference>
<keyword evidence="5 19" id="KW-0812">Transmembrane</keyword>
<evidence type="ECO:0000256" key="7">
    <source>
        <dbReference type="ARBA" id="ARBA00022801"/>
    </source>
</evidence>
<dbReference type="Gene3D" id="3.30.420.40">
    <property type="match status" value="1"/>
</dbReference>
<dbReference type="GO" id="GO:0004382">
    <property type="term" value="F:GDP phosphatase activity"/>
    <property type="evidence" value="ECO:0007669"/>
    <property type="project" value="TreeGrafter"/>
</dbReference>
<keyword evidence="12 19" id="KW-0472">Membrane</keyword>
<keyword evidence="13" id="KW-1015">Disulfide bond</keyword>
<comment type="cofactor">
    <cofactor evidence="1">
        <name>Ca(2+)</name>
        <dbReference type="ChEBI" id="CHEBI:29108"/>
    </cofactor>
</comment>
<keyword evidence="14" id="KW-0325">Glycoprotein</keyword>
<evidence type="ECO:0000256" key="4">
    <source>
        <dbReference type="ARBA" id="ARBA00009283"/>
    </source>
</evidence>
<dbReference type="GO" id="GO:0005524">
    <property type="term" value="F:ATP binding"/>
    <property type="evidence" value="ECO:0007669"/>
    <property type="project" value="UniProtKB-KW"/>
</dbReference>
<dbReference type="GO" id="GO:0009134">
    <property type="term" value="P:nucleoside diphosphate catabolic process"/>
    <property type="evidence" value="ECO:0007669"/>
    <property type="project" value="TreeGrafter"/>
</dbReference>
<evidence type="ECO:0000256" key="8">
    <source>
        <dbReference type="ARBA" id="ARBA00022837"/>
    </source>
</evidence>
<feature type="transmembrane region" description="Helical" evidence="19">
    <location>
        <begin position="118"/>
        <end position="138"/>
    </location>
</feature>
<dbReference type="EMBL" id="KN122104">
    <property type="protein sequence ID" value="KFO33306.1"/>
    <property type="molecule type" value="Genomic_DNA"/>
</dbReference>
<dbReference type="PANTHER" id="PTHR11782">
    <property type="entry name" value="ADENOSINE/GUANOSINE DIPHOSPHATASE"/>
    <property type="match status" value="1"/>
</dbReference>
<name>A0A091ED88_FUKDA</name>
<sequence>MEVLGLQFIKQGALRSLHGGSPSGRLSRPPNHHHSCRAQVGRASMGKSFNLHWCPPGPCSPDTAPMVLKTPLSFQTARGVLAEKLVKSVILIDHVGPGASGGLTAGTSCLKSLFRTPAIITLVVLLLSTVVLTAITLVQTHRSELIPPGLKYGVVLDAGSSRTTVYVYQWPAEKENDTGVVSQTYQCSVKGSGISSYWSNPQAAPRAFENCMQKVQQQVPAHLHGSTRVYLGATAGMRLLRLQNKTAADEVLASIQSYFKSQPFDFRGAQIISGQEEGVYGWITANYLKGNFLEKDLWHMWAHPHGVDTTGALDLGGASTQIAFVAKDVGALNSSDGVQVTLYGYTYALYTHSFQCYGRNEAEKRFLALLLQNSSTDTHVTNPCYLRGYSVTIPMGQVFDSLCTTQQRPATFDPRRNVAFEGTGDPWLCREKVASVFDFRACSNQEDCSFNGVYQPKVQGPFVAFAGFYYTSSALNLSGSFSLDAFNASTWSFCSRAWSELPLLLPKFNEVYARSYCFSAHYIYHLLVHGYKFTHETWPQIHFEKEVGNSSIGWSLGYMLSLTNQIPAASTLVRLSIPPPAFVGLLAFFSATALMSLAFLSFLCSASRTEKRSERPLELAVDAD</sequence>
<feature type="active site" description="Proton acceptor" evidence="15">
    <location>
        <position position="277"/>
    </location>
</feature>
<evidence type="ECO:0000256" key="9">
    <source>
        <dbReference type="ARBA" id="ARBA00022840"/>
    </source>
</evidence>
<keyword evidence="6 16" id="KW-0547">Nucleotide-binding</keyword>
<dbReference type="CDD" id="cd24112">
    <property type="entry name" value="ASKHA_NBD_NTPDase3"/>
    <property type="match status" value="1"/>
</dbReference>
<organism evidence="20 21">
    <name type="scientific">Fukomys damarensis</name>
    <name type="common">Damaraland mole rat</name>
    <name type="synonym">Cryptomys damarensis</name>
    <dbReference type="NCBI Taxonomy" id="885580"/>
    <lineage>
        <taxon>Eukaryota</taxon>
        <taxon>Metazoa</taxon>
        <taxon>Chordata</taxon>
        <taxon>Craniata</taxon>
        <taxon>Vertebrata</taxon>
        <taxon>Euteleostomi</taxon>
        <taxon>Mammalia</taxon>
        <taxon>Eutheria</taxon>
        <taxon>Euarchontoglires</taxon>
        <taxon>Glires</taxon>
        <taxon>Rodentia</taxon>
        <taxon>Hystricomorpha</taxon>
        <taxon>Bathyergidae</taxon>
        <taxon>Fukomys</taxon>
    </lineage>
</organism>
<keyword evidence="9 16" id="KW-0067">ATP-binding</keyword>
<evidence type="ECO:0000256" key="10">
    <source>
        <dbReference type="ARBA" id="ARBA00022842"/>
    </source>
</evidence>
<comment type="subcellular location">
    <subcellularLocation>
        <location evidence="3">Membrane</location>
        <topology evidence="3">Multi-pass membrane protein</topology>
    </subcellularLocation>
</comment>
<evidence type="ECO:0000256" key="5">
    <source>
        <dbReference type="ARBA" id="ARBA00022692"/>
    </source>
</evidence>
<evidence type="ECO:0000256" key="1">
    <source>
        <dbReference type="ARBA" id="ARBA00001913"/>
    </source>
</evidence>
<dbReference type="Pfam" id="PF01150">
    <property type="entry name" value="GDA1_CD39"/>
    <property type="match status" value="1"/>
</dbReference>
<gene>
    <name evidence="20" type="ORF">H920_05494</name>
</gene>
<evidence type="ECO:0000256" key="16">
    <source>
        <dbReference type="PIRSR" id="PIRSR600407-2"/>
    </source>
</evidence>
<dbReference type="Proteomes" id="UP000028990">
    <property type="component" value="Unassembled WGS sequence"/>
</dbReference>
<dbReference type="STRING" id="885580.ENSFDAP00000019842"/>
<keyword evidence="7 17" id="KW-0378">Hydrolase</keyword>
<keyword evidence="21" id="KW-1185">Reference proteome</keyword>
<evidence type="ECO:0000256" key="19">
    <source>
        <dbReference type="SAM" id="Phobius"/>
    </source>
</evidence>
<comment type="cofactor">
    <cofactor evidence="2">
        <name>Mg(2+)</name>
        <dbReference type="ChEBI" id="CHEBI:18420"/>
    </cofactor>
</comment>
<dbReference type="PANTHER" id="PTHR11782:SF38">
    <property type="entry name" value="ECTONUCLEOSIDE TRIPHOSPHATE DIPHOSPHOHYDROLASE 3"/>
    <property type="match status" value="1"/>
</dbReference>
<dbReference type="InterPro" id="IPR000407">
    <property type="entry name" value="GDA1_CD39_NTPase"/>
</dbReference>
<evidence type="ECO:0000313" key="21">
    <source>
        <dbReference type="Proteomes" id="UP000028990"/>
    </source>
</evidence>
<evidence type="ECO:0000313" key="20">
    <source>
        <dbReference type="EMBL" id="KFO33306.1"/>
    </source>
</evidence>
<dbReference type="eggNOG" id="KOG1386">
    <property type="taxonomic scope" value="Eukaryota"/>
</dbReference>
<keyword evidence="11 19" id="KW-1133">Transmembrane helix</keyword>
<dbReference type="FunFam" id="3.30.420.150:FF:000002">
    <property type="entry name" value="Ectonucleoside triphosphate diphosphohydrolase 1"/>
    <property type="match status" value="1"/>
</dbReference>
<dbReference type="AlphaFoldDB" id="A0A091ED88"/>
<proteinExistence type="inferred from homology"/>
<accession>A0A091ED88</accession>
<evidence type="ECO:0000256" key="15">
    <source>
        <dbReference type="PIRSR" id="PIRSR600407-1"/>
    </source>
</evidence>
<evidence type="ECO:0000256" key="13">
    <source>
        <dbReference type="ARBA" id="ARBA00023157"/>
    </source>
</evidence>
<reference evidence="20 21" key="1">
    <citation type="submission" date="2013-11" db="EMBL/GenBank/DDBJ databases">
        <title>The Damaraland mole rat (Fukomys damarensis) genome and evolution of African mole rats.</title>
        <authorList>
            <person name="Gladyshev V.N."/>
            <person name="Fang X."/>
        </authorList>
    </citation>
    <scope>NUCLEOTIDE SEQUENCE [LARGE SCALE GENOMIC DNA]</scope>
    <source>
        <tissue evidence="20">Liver</tissue>
    </source>
</reference>
<dbReference type="FunFam" id="3.30.420.40:FF:000068">
    <property type="entry name" value="Ectonucleoside triphosphate diphosphohydrolase 1"/>
    <property type="match status" value="1"/>
</dbReference>
<evidence type="ECO:0000256" key="12">
    <source>
        <dbReference type="ARBA" id="ARBA00023136"/>
    </source>
</evidence>